<dbReference type="EMBL" id="CP053586">
    <property type="protein sequence ID" value="WNZ25928.1"/>
    <property type="molecule type" value="Genomic_DNA"/>
</dbReference>
<gene>
    <name evidence="3" type="ORF">HJG54_25930</name>
</gene>
<dbReference type="PRINTS" id="PR01438">
    <property type="entry name" value="UNVRSLSTRESS"/>
</dbReference>
<evidence type="ECO:0000259" key="2">
    <source>
        <dbReference type="Pfam" id="PF00582"/>
    </source>
</evidence>
<dbReference type="PANTHER" id="PTHR46268:SF22">
    <property type="entry name" value="SENSOR PROTEIN KDPD-RELATED"/>
    <property type="match status" value="1"/>
</dbReference>
<organism evidence="3">
    <name type="scientific">Leptolyngbya sp. NK1-12</name>
    <dbReference type="NCBI Taxonomy" id="2547451"/>
    <lineage>
        <taxon>Bacteria</taxon>
        <taxon>Bacillati</taxon>
        <taxon>Cyanobacteriota</taxon>
        <taxon>Cyanophyceae</taxon>
        <taxon>Leptolyngbyales</taxon>
        <taxon>Leptolyngbyaceae</taxon>
        <taxon>Leptolyngbya group</taxon>
        <taxon>Leptolyngbya</taxon>
    </lineage>
</organism>
<dbReference type="PANTHER" id="PTHR46268">
    <property type="entry name" value="STRESS RESPONSE PROTEIN NHAX"/>
    <property type="match status" value="1"/>
</dbReference>
<dbReference type="AlphaFoldDB" id="A0AA96WI38"/>
<evidence type="ECO:0000313" key="3">
    <source>
        <dbReference type="EMBL" id="WNZ25928.1"/>
    </source>
</evidence>
<sequence>MFQRLLICTSLSDGLQRLVHFVPSLAAGGIQHITFLHVLPVDGRGIPRVDEAKVQQVKEQLSVAKADLPSGVEVEVEVQAGRTDERIAAVAKANQIDLIVLGSESRSLLTEKLFGSTAVALCQSSLSPILILRPQLISVYTVEELDLRCRHLLRYFLMPYDGGKAAEYLLAQVKKYAERRPPSSLQECLLFHVIEDSDRIEKLLLENRIKEAAARLATAKTDLESTGLQVNTKIVLGEPIPETLKAALEYDITAIATASATMGKFAEWSGPSFTGELIRRSWHPILFFPPVQ</sequence>
<feature type="domain" description="UspA" evidence="2">
    <location>
        <begin position="1"/>
        <end position="133"/>
    </location>
</feature>
<dbReference type="CDD" id="cd00293">
    <property type="entry name" value="USP-like"/>
    <property type="match status" value="1"/>
</dbReference>
<dbReference type="Gene3D" id="3.40.50.620">
    <property type="entry name" value="HUPs"/>
    <property type="match status" value="2"/>
</dbReference>
<dbReference type="InterPro" id="IPR006015">
    <property type="entry name" value="Universal_stress_UspA"/>
</dbReference>
<dbReference type="RefSeq" id="WP_316432115.1">
    <property type="nucleotide sequence ID" value="NZ_CP053586.1"/>
</dbReference>
<accession>A0AA96WI38</accession>
<proteinExistence type="inferred from homology"/>
<reference evidence="3" key="1">
    <citation type="submission" date="2020-05" db="EMBL/GenBank/DDBJ databases">
        <authorList>
            <person name="Zhu T."/>
            <person name="Keshari N."/>
            <person name="Lu X."/>
        </authorList>
    </citation>
    <scope>NUCLEOTIDE SEQUENCE</scope>
    <source>
        <strain evidence="3">NK1-12</strain>
    </source>
</reference>
<evidence type="ECO:0000256" key="1">
    <source>
        <dbReference type="ARBA" id="ARBA00008791"/>
    </source>
</evidence>
<feature type="domain" description="UspA" evidence="2">
    <location>
        <begin position="157"/>
        <end position="287"/>
    </location>
</feature>
<dbReference type="InterPro" id="IPR006016">
    <property type="entry name" value="UspA"/>
</dbReference>
<comment type="similarity">
    <text evidence="1">Belongs to the universal stress protein A family.</text>
</comment>
<protein>
    <submittedName>
        <fullName evidence="3">Universal stress protein</fullName>
    </submittedName>
</protein>
<dbReference type="SUPFAM" id="SSF52402">
    <property type="entry name" value="Adenine nucleotide alpha hydrolases-like"/>
    <property type="match status" value="2"/>
</dbReference>
<dbReference type="InterPro" id="IPR014729">
    <property type="entry name" value="Rossmann-like_a/b/a_fold"/>
</dbReference>
<dbReference type="Pfam" id="PF00582">
    <property type="entry name" value="Usp"/>
    <property type="match status" value="2"/>
</dbReference>
<name>A0AA96WI38_9CYAN</name>